<evidence type="ECO:0000256" key="5">
    <source>
        <dbReference type="SAM" id="MobiDB-lite"/>
    </source>
</evidence>
<evidence type="ECO:0000313" key="8">
    <source>
        <dbReference type="Proteomes" id="UP001177003"/>
    </source>
</evidence>
<protein>
    <recommendedName>
        <fullName evidence="6">SWIM-type domain-containing protein</fullName>
    </recommendedName>
</protein>
<dbReference type="AlphaFoldDB" id="A0AA36EFW0"/>
<dbReference type="SMART" id="SM00575">
    <property type="entry name" value="ZnF_PMZ"/>
    <property type="match status" value="1"/>
</dbReference>
<dbReference type="PANTHER" id="PTHR31973">
    <property type="entry name" value="POLYPROTEIN, PUTATIVE-RELATED"/>
    <property type="match status" value="1"/>
</dbReference>
<dbReference type="PROSITE" id="PS50966">
    <property type="entry name" value="ZF_SWIM"/>
    <property type="match status" value="1"/>
</dbReference>
<name>A0AA36EFW0_LACSI</name>
<evidence type="ECO:0000256" key="1">
    <source>
        <dbReference type="ARBA" id="ARBA00022723"/>
    </source>
</evidence>
<keyword evidence="2 4" id="KW-0863">Zinc-finger</keyword>
<evidence type="ECO:0000313" key="7">
    <source>
        <dbReference type="EMBL" id="CAI9291985.1"/>
    </source>
</evidence>
<dbReference type="PANTHER" id="PTHR31973:SF189">
    <property type="entry name" value="TRANSPOSASE, MUDR, PLANT, MULE TRANSPOSASE DOMAIN PROTEIN-RELATED"/>
    <property type="match status" value="1"/>
</dbReference>
<organism evidence="7 8">
    <name type="scientific">Lactuca saligna</name>
    <name type="common">Willowleaf lettuce</name>
    <dbReference type="NCBI Taxonomy" id="75948"/>
    <lineage>
        <taxon>Eukaryota</taxon>
        <taxon>Viridiplantae</taxon>
        <taxon>Streptophyta</taxon>
        <taxon>Embryophyta</taxon>
        <taxon>Tracheophyta</taxon>
        <taxon>Spermatophyta</taxon>
        <taxon>Magnoliopsida</taxon>
        <taxon>eudicotyledons</taxon>
        <taxon>Gunneridae</taxon>
        <taxon>Pentapetalae</taxon>
        <taxon>asterids</taxon>
        <taxon>campanulids</taxon>
        <taxon>Asterales</taxon>
        <taxon>Asteraceae</taxon>
        <taxon>Cichorioideae</taxon>
        <taxon>Cichorieae</taxon>
        <taxon>Lactucinae</taxon>
        <taxon>Lactuca</taxon>
    </lineage>
</organism>
<dbReference type="InterPro" id="IPR006564">
    <property type="entry name" value="Znf_PMZ"/>
</dbReference>
<feature type="region of interest" description="Disordered" evidence="5">
    <location>
        <begin position="161"/>
        <end position="180"/>
    </location>
</feature>
<keyword evidence="1" id="KW-0479">Metal-binding</keyword>
<proteinExistence type="predicted"/>
<feature type="region of interest" description="Disordered" evidence="5">
    <location>
        <begin position="97"/>
        <end position="133"/>
    </location>
</feature>
<dbReference type="InterPro" id="IPR007527">
    <property type="entry name" value="Znf_SWIM"/>
</dbReference>
<feature type="compositionally biased region" description="Basic and acidic residues" evidence="5">
    <location>
        <begin position="113"/>
        <end position="122"/>
    </location>
</feature>
<dbReference type="EMBL" id="OX465082">
    <property type="protein sequence ID" value="CAI9291985.1"/>
    <property type="molecule type" value="Genomic_DNA"/>
</dbReference>
<dbReference type="Proteomes" id="UP001177003">
    <property type="component" value="Chromosome 6"/>
</dbReference>
<gene>
    <name evidence="7" type="ORF">LSALG_LOCUS31091</name>
</gene>
<evidence type="ECO:0000256" key="4">
    <source>
        <dbReference type="PROSITE-ProRule" id="PRU00325"/>
    </source>
</evidence>
<feature type="domain" description="SWIM-type" evidence="6">
    <location>
        <begin position="15"/>
        <end position="56"/>
    </location>
</feature>
<feature type="compositionally biased region" description="Basic residues" evidence="5">
    <location>
        <begin position="101"/>
        <end position="112"/>
    </location>
</feature>
<dbReference type="Pfam" id="PF04434">
    <property type="entry name" value="SWIM"/>
    <property type="match status" value="1"/>
</dbReference>
<evidence type="ECO:0000256" key="2">
    <source>
        <dbReference type="ARBA" id="ARBA00022771"/>
    </source>
</evidence>
<evidence type="ECO:0000259" key="6">
    <source>
        <dbReference type="PROSITE" id="PS50966"/>
    </source>
</evidence>
<sequence>MDRFWGVIPSGVQKYEVRIGNDGYVVDLTKNTCRCRSWQVSGIPCEHAVETILYHNKNAEDYVAPWFHTAMFLICYNHTINLLNGSSMWLEAPYMKPLPPQKRRLPGRPTLKRKMDQSERESKGKKRHTSSKVGTVNRCTICRERGHNRSTCPTRLVDVASTSRPKNKKPKKLDPAQVDPIEVNPAPHVEPVDDPSQHVEPVHVDDPHPNVNAQVDDHLMMSLLNQLQLGRGYENTQKKLPT</sequence>
<keyword evidence="8" id="KW-1185">Reference proteome</keyword>
<evidence type="ECO:0000256" key="3">
    <source>
        <dbReference type="ARBA" id="ARBA00022833"/>
    </source>
</evidence>
<keyword evidence="3" id="KW-0862">Zinc</keyword>
<reference evidence="7" key="1">
    <citation type="submission" date="2023-04" db="EMBL/GenBank/DDBJ databases">
        <authorList>
            <person name="Vijverberg K."/>
            <person name="Xiong W."/>
            <person name="Schranz E."/>
        </authorList>
    </citation>
    <scope>NUCLEOTIDE SEQUENCE</scope>
</reference>
<dbReference type="GO" id="GO:0008270">
    <property type="term" value="F:zinc ion binding"/>
    <property type="evidence" value="ECO:0007669"/>
    <property type="project" value="UniProtKB-KW"/>
</dbReference>
<accession>A0AA36EFW0</accession>